<feature type="transmembrane region" description="Helical" evidence="1">
    <location>
        <begin position="25"/>
        <end position="46"/>
    </location>
</feature>
<name>A0A1L3ZYM2_9SPHN</name>
<reference evidence="3" key="1">
    <citation type="submission" date="2016-11" db="EMBL/GenBank/DDBJ databases">
        <title>Complete Genome Sequence of alachlor-degrading Sphingomonas sp. strain JJ-A5.</title>
        <authorList>
            <person name="Lee H."/>
            <person name="Ka J.-O."/>
        </authorList>
    </citation>
    <scope>NUCLEOTIDE SEQUENCE [LARGE SCALE GENOMIC DNA]</scope>
    <source>
        <strain evidence="3">JJ-A5</strain>
    </source>
</reference>
<dbReference type="Proteomes" id="UP000182063">
    <property type="component" value="Chromosome"/>
</dbReference>
<keyword evidence="1" id="KW-1133">Transmembrane helix</keyword>
<sequence>MNHDTPPDRREKRQKPEPLRRFRQLLRITVMAAALAVVVSIAWLAASGTNLGVHMMLATALGVGFSVLLAGALMALVFFSAASGADEDAGSHHHQEKRTNDDQ</sequence>
<keyword evidence="1" id="KW-0472">Membrane</keyword>
<proteinExistence type="predicted"/>
<evidence type="ECO:0000256" key="1">
    <source>
        <dbReference type="SAM" id="Phobius"/>
    </source>
</evidence>
<evidence type="ECO:0000313" key="2">
    <source>
        <dbReference type="EMBL" id="API60736.1"/>
    </source>
</evidence>
<keyword evidence="3" id="KW-1185">Reference proteome</keyword>
<accession>A0A1L3ZYM2</accession>
<protein>
    <submittedName>
        <fullName evidence="2">Uncharacterized protein</fullName>
    </submittedName>
</protein>
<gene>
    <name evidence="2" type="ORF">BSL82_16770</name>
</gene>
<feature type="transmembrane region" description="Helical" evidence="1">
    <location>
        <begin position="52"/>
        <end position="79"/>
    </location>
</feature>
<dbReference type="RefSeq" id="WP_072598394.1">
    <property type="nucleotide sequence ID" value="NZ_CP018221.1"/>
</dbReference>
<dbReference type="EMBL" id="CP018221">
    <property type="protein sequence ID" value="API60736.1"/>
    <property type="molecule type" value="Genomic_DNA"/>
</dbReference>
<dbReference type="KEGG" id="sphj:BSL82_16770"/>
<dbReference type="AlphaFoldDB" id="A0A1L3ZYM2"/>
<keyword evidence="1" id="KW-0812">Transmembrane</keyword>
<dbReference type="STRING" id="1921510.BSL82_16770"/>
<dbReference type="OrthoDB" id="7391705at2"/>
<evidence type="ECO:0000313" key="3">
    <source>
        <dbReference type="Proteomes" id="UP000182063"/>
    </source>
</evidence>
<organism evidence="2 3">
    <name type="scientific">Tardibacter chloracetimidivorans</name>
    <dbReference type="NCBI Taxonomy" id="1921510"/>
    <lineage>
        <taxon>Bacteria</taxon>
        <taxon>Pseudomonadati</taxon>
        <taxon>Pseudomonadota</taxon>
        <taxon>Alphaproteobacteria</taxon>
        <taxon>Sphingomonadales</taxon>
        <taxon>Sphingomonadaceae</taxon>
        <taxon>Tardibacter</taxon>
    </lineage>
</organism>